<keyword evidence="2" id="KW-1185">Reference proteome</keyword>
<organism evidence="1 2">
    <name type="scientific">Ceratopteris richardii</name>
    <name type="common">Triangle waterfern</name>
    <dbReference type="NCBI Taxonomy" id="49495"/>
    <lineage>
        <taxon>Eukaryota</taxon>
        <taxon>Viridiplantae</taxon>
        <taxon>Streptophyta</taxon>
        <taxon>Embryophyta</taxon>
        <taxon>Tracheophyta</taxon>
        <taxon>Polypodiopsida</taxon>
        <taxon>Polypodiidae</taxon>
        <taxon>Polypodiales</taxon>
        <taxon>Pteridineae</taxon>
        <taxon>Pteridaceae</taxon>
        <taxon>Parkerioideae</taxon>
        <taxon>Ceratopteris</taxon>
    </lineage>
</organism>
<dbReference type="EMBL" id="CM035416">
    <property type="protein sequence ID" value="KAH7426322.1"/>
    <property type="molecule type" value="Genomic_DNA"/>
</dbReference>
<dbReference type="Proteomes" id="UP000825935">
    <property type="component" value="Chromosome 11"/>
</dbReference>
<reference evidence="1" key="1">
    <citation type="submission" date="2021-08" db="EMBL/GenBank/DDBJ databases">
        <title>WGS assembly of Ceratopteris richardii.</title>
        <authorList>
            <person name="Marchant D.B."/>
            <person name="Chen G."/>
            <person name="Jenkins J."/>
            <person name="Shu S."/>
            <person name="Leebens-Mack J."/>
            <person name="Grimwood J."/>
            <person name="Schmutz J."/>
            <person name="Soltis P."/>
            <person name="Soltis D."/>
            <person name="Chen Z.-H."/>
        </authorList>
    </citation>
    <scope>NUCLEOTIDE SEQUENCE</scope>
    <source>
        <strain evidence="1">Whitten #5841</strain>
        <tissue evidence="1">Leaf</tissue>
    </source>
</reference>
<evidence type="ECO:0000313" key="2">
    <source>
        <dbReference type="Proteomes" id="UP000825935"/>
    </source>
</evidence>
<gene>
    <name evidence="1" type="ORF">KP509_11G095600</name>
</gene>
<protein>
    <submittedName>
        <fullName evidence="1">Uncharacterized protein</fullName>
    </submittedName>
</protein>
<sequence length="77" mass="9103">MEERDDANLCQCKNRGTKWVYQIEWMRGPILNIRLLTTLSSPLLRLQYTGNRARTQGHECQEQQLLILIPGDRDLYK</sequence>
<accession>A0A8T2TTZ6</accession>
<dbReference type="AlphaFoldDB" id="A0A8T2TTZ6"/>
<comment type="caution">
    <text evidence="1">The sequence shown here is derived from an EMBL/GenBank/DDBJ whole genome shotgun (WGS) entry which is preliminary data.</text>
</comment>
<evidence type="ECO:0000313" key="1">
    <source>
        <dbReference type="EMBL" id="KAH7426322.1"/>
    </source>
</evidence>
<name>A0A8T2TTZ6_CERRI</name>
<proteinExistence type="predicted"/>